<name>A0AA47M9W6_MERPO</name>
<feature type="region of interest" description="Disordered" evidence="8">
    <location>
        <begin position="1"/>
        <end position="210"/>
    </location>
</feature>
<feature type="compositionally biased region" description="Polar residues" evidence="8">
    <location>
        <begin position="152"/>
        <end position="163"/>
    </location>
</feature>
<protein>
    <recommendedName>
        <fullName evidence="4">Protein sprouty homolog 2</fullName>
    </recommendedName>
</protein>
<organism evidence="9 10">
    <name type="scientific">Merluccius polli</name>
    <name type="common">Benguela hake</name>
    <name type="synonym">Merluccius cadenati</name>
    <dbReference type="NCBI Taxonomy" id="89951"/>
    <lineage>
        <taxon>Eukaryota</taxon>
        <taxon>Metazoa</taxon>
        <taxon>Chordata</taxon>
        <taxon>Craniata</taxon>
        <taxon>Vertebrata</taxon>
        <taxon>Euteleostomi</taxon>
        <taxon>Actinopterygii</taxon>
        <taxon>Neopterygii</taxon>
        <taxon>Teleostei</taxon>
        <taxon>Neoteleostei</taxon>
        <taxon>Acanthomorphata</taxon>
        <taxon>Zeiogadaria</taxon>
        <taxon>Gadariae</taxon>
        <taxon>Gadiformes</taxon>
        <taxon>Gadoidei</taxon>
        <taxon>Merlucciidae</taxon>
        <taxon>Merluccius</taxon>
    </lineage>
</organism>
<dbReference type="GO" id="GO:0048513">
    <property type="term" value="P:animal organ development"/>
    <property type="evidence" value="ECO:0007669"/>
    <property type="project" value="TreeGrafter"/>
</dbReference>
<evidence type="ECO:0000313" key="10">
    <source>
        <dbReference type="Proteomes" id="UP001174136"/>
    </source>
</evidence>
<sequence length="364" mass="38329">MESRSPSDSGGGGGRDGARPPPSPTSPPRAERRNSNHHHHDNERPVPARASRPQPSPSSATMLSLDQIRVVARCSNEYTDGPTVSQKSTDTPPPGRHKVNNAVAPPSPGADDQAAETLEERSHDLLPPSHPGSTTSSTSGDGDENDQAVVRGSSNECSVSSLQRLMGGPHDGGGGGEETVRTQPKRAERDAEERKPLAVVPGAGGGGGGEVKHSKRCGRCGRCSCGECTQRRVLPSCWLCGRRCVCSPQSAVENATCVCCVRGLFYHCSSDDEDTCVDKPFSCTQAHCCTRWTAVALLTLVLPCIACYLPAKTCMAACQHCYDMATRPGCRCKEGPRRGSRTAAAAAATATGHMVRCEAGEKPT</sequence>
<evidence type="ECO:0000256" key="3">
    <source>
        <dbReference type="ARBA" id="ARBA00010964"/>
    </source>
</evidence>
<dbReference type="GO" id="GO:0040037">
    <property type="term" value="P:negative regulation of fibroblast growth factor receptor signaling pathway"/>
    <property type="evidence" value="ECO:0007669"/>
    <property type="project" value="TreeGrafter"/>
</dbReference>
<evidence type="ECO:0000256" key="7">
    <source>
        <dbReference type="ARBA" id="ARBA00023136"/>
    </source>
</evidence>
<evidence type="ECO:0000313" key="9">
    <source>
        <dbReference type="EMBL" id="KAK0136269.1"/>
    </source>
</evidence>
<keyword evidence="6" id="KW-0963">Cytoplasm</keyword>
<dbReference type="GO" id="GO:0046580">
    <property type="term" value="P:negative regulation of Ras protein signal transduction"/>
    <property type="evidence" value="ECO:0007669"/>
    <property type="project" value="TreeGrafter"/>
</dbReference>
<proteinExistence type="inferred from homology"/>
<comment type="subcellular location">
    <subcellularLocation>
        <location evidence="2">Cytoplasm</location>
    </subcellularLocation>
    <subcellularLocation>
        <location evidence="1">Membrane</location>
    </subcellularLocation>
</comment>
<keyword evidence="5" id="KW-0217">Developmental protein</keyword>
<keyword evidence="10" id="KW-1185">Reference proteome</keyword>
<feature type="compositionally biased region" description="Low complexity" evidence="8">
    <location>
        <begin position="131"/>
        <end position="140"/>
    </location>
</feature>
<feature type="compositionally biased region" description="Basic and acidic residues" evidence="8">
    <location>
        <begin position="29"/>
        <end position="46"/>
    </location>
</feature>
<dbReference type="GO" id="GO:0016020">
    <property type="term" value="C:membrane"/>
    <property type="evidence" value="ECO:0007669"/>
    <property type="project" value="UniProtKB-SubCell"/>
</dbReference>
<reference evidence="9" key="1">
    <citation type="journal article" date="2023" name="Front. Mar. Sci.">
        <title>A new Merluccius polli reference genome to investigate the effects of global change in West African waters.</title>
        <authorList>
            <person name="Mateo J.L."/>
            <person name="Blanco-Fernandez C."/>
            <person name="Garcia-Vazquez E."/>
            <person name="Machado-Schiaffino G."/>
        </authorList>
    </citation>
    <scope>NUCLEOTIDE SEQUENCE</scope>
    <source>
        <strain evidence="9">C29</strain>
        <tissue evidence="9">Fin</tissue>
    </source>
</reference>
<dbReference type="InterPro" id="IPR007875">
    <property type="entry name" value="Sprouty"/>
</dbReference>
<evidence type="ECO:0000256" key="4">
    <source>
        <dbReference type="ARBA" id="ARBA00018854"/>
    </source>
</evidence>
<comment type="caution">
    <text evidence="9">The sequence shown here is derived from an EMBL/GenBank/DDBJ whole genome shotgun (WGS) entry which is preliminary data.</text>
</comment>
<dbReference type="PANTHER" id="PTHR12365">
    <property type="entry name" value="SPROUTY"/>
    <property type="match status" value="1"/>
</dbReference>
<keyword evidence="7" id="KW-0472">Membrane</keyword>
<evidence type="ECO:0000256" key="1">
    <source>
        <dbReference type="ARBA" id="ARBA00004370"/>
    </source>
</evidence>
<dbReference type="Pfam" id="PF05210">
    <property type="entry name" value="Sprouty"/>
    <property type="match status" value="1"/>
</dbReference>
<dbReference type="InterPro" id="IPR051192">
    <property type="entry name" value="Sprouty_domain"/>
</dbReference>
<dbReference type="EMBL" id="JAOPHQ010005183">
    <property type="protein sequence ID" value="KAK0136269.1"/>
    <property type="molecule type" value="Genomic_DNA"/>
</dbReference>
<dbReference type="GO" id="GO:0005829">
    <property type="term" value="C:cytosol"/>
    <property type="evidence" value="ECO:0007669"/>
    <property type="project" value="TreeGrafter"/>
</dbReference>
<dbReference type="PROSITE" id="PS51227">
    <property type="entry name" value="SPR"/>
    <property type="match status" value="1"/>
</dbReference>
<feature type="compositionally biased region" description="Polar residues" evidence="8">
    <location>
        <begin position="76"/>
        <end position="90"/>
    </location>
</feature>
<evidence type="ECO:0000256" key="2">
    <source>
        <dbReference type="ARBA" id="ARBA00004496"/>
    </source>
</evidence>
<evidence type="ECO:0000256" key="8">
    <source>
        <dbReference type="SAM" id="MobiDB-lite"/>
    </source>
</evidence>
<dbReference type="PANTHER" id="PTHR12365:SF8">
    <property type="entry name" value="PROTEIN SPROUTY HOMOLOG 2"/>
    <property type="match status" value="1"/>
</dbReference>
<comment type="similarity">
    <text evidence="3">Belongs to the sprouty family.</text>
</comment>
<feature type="compositionally biased region" description="Basic and acidic residues" evidence="8">
    <location>
        <begin position="185"/>
        <end position="196"/>
    </location>
</feature>
<evidence type="ECO:0000256" key="5">
    <source>
        <dbReference type="ARBA" id="ARBA00022473"/>
    </source>
</evidence>
<evidence type="ECO:0000256" key="6">
    <source>
        <dbReference type="ARBA" id="ARBA00022490"/>
    </source>
</evidence>
<gene>
    <name evidence="9" type="primary">SPRY2</name>
    <name evidence="9" type="ORF">N1851_027835</name>
</gene>
<feature type="compositionally biased region" description="Low complexity" evidence="8">
    <location>
        <begin position="47"/>
        <end position="60"/>
    </location>
</feature>
<dbReference type="AlphaFoldDB" id="A0AA47M9W6"/>
<dbReference type="Proteomes" id="UP001174136">
    <property type="component" value="Unassembled WGS sequence"/>
</dbReference>
<accession>A0AA47M9W6</accession>